<feature type="non-terminal residue" evidence="3">
    <location>
        <position position="1"/>
    </location>
</feature>
<protein>
    <recommendedName>
        <fullName evidence="2">Carboxypeptidase</fullName>
        <ecNumber evidence="2">3.4.16.-</ecNumber>
    </recommendedName>
</protein>
<dbReference type="GO" id="GO:0006508">
    <property type="term" value="P:proteolysis"/>
    <property type="evidence" value="ECO:0007669"/>
    <property type="project" value="UniProtKB-KW"/>
</dbReference>
<accession>A0AA38GHM4</accession>
<evidence type="ECO:0000313" key="4">
    <source>
        <dbReference type="Proteomes" id="UP000824469"/>
    </source>
</evidence>
<dbReference type="PRINTS" id="PR00724">
    <property type="entry name" value="CRBOXYPTASEC"/>
</dbReference>
<sequence length="363" mass="40808">SGEETFPTEALPTQSGYLSIKEKQGAGMFYAYYEAIHPATRLSERPIILWLQGGPGCSGLIGNLYELGPWRVAEDLRLHKNSAPWNRIFGLLFLDNPIGSGFSVAPTDQDIPSNQEEIAQDLYSALEAFYALNPLFKSRPFYVTGESYAGKYVPSLAYYMLKQLEKGGSIQPLRIDGAAIGNGLTHPVVQVQSHATVAYAVGLIDSNQKLHLEKLQQEAVTLAGEQKWNEARIARNRVLRWLQNATGVASLYDIRRTAPYSSYENGTDYLELFVNQRAVKEALKADLNRTWVDCSDAVGVRLREDIMKSTKWMVETLLLKIPVLLYQGQFDLRDGVVSTQDWMRTLDWSGLSEFEGSERKVWE</sequence>
<reference evidence="3 4" key="1">
    <citation type="journal article" date="2021" name="Nat. Plants">
        <title>The Taxus genome provides insights into paclitaxel biosynthesis.</title>
        <authorList>
            <person name="Xiong X."/>
            <person name="Gou J."/>
            <person name="Liao Q."/>
            <person name="Li Y."/>
            <person name="Zhou Q."/>
            <person name="Bi G."/>
            <person name="Li C."/>
            <person name="Du R."/>
            <person name="Wang X."/>
            <person name="Sun T."/>
            <person name="Guo L."/>
            <person name="Liang H."/>
            <person name="Lu P."/>
            <person name="Wu Y."/>
            <person name="Zhang Z."/>
            <person name="Ro D.K."/>
            <person name="Shang Y."/>
            <person name="Huang S."/>
            <person name="Yan J."/>
        </authorList>
    </citation>
    <scope>NUCLEOTIDE SEQUENCE [LARGE SCALE GENOMIC DNA]</scope>
    <source>
        <strain evidence="3">Ta-2019</strain>
    </source>
</reference>
<evidence type="ECO:0000256" key="2">
    <source>
        <dbReference type="RuleBase" id="RU361156"/>
    </source>
</evidence>
<keyword evidence="2" id="KW-0121">Carboxypeptidase</keyword>
<keyword evidence="2" id="KW-0645">Protease</keyword>
<dbReference type="PANTHER" id="PTHR11802">
    <property type="entry name" value="SERINE PROTEASE FAMILY S10 SERINE CARBOXYPEPTIDASE"/>
    <property type="match status" value="1"/>
</dbReference>
<proteinExistence type="inferred from homology"/>
<dbReference type="Pfam" id="PF00450">
    <property type="entry name" value="Peptidase_S10"/>
    <property type="match status" value="1"/>
</dbReference>
<evidence type="ECO:0000256" key="1">
    <source>
        <dbReference type="ARBA" id="ARBA00009431"/>
    </source>
</evidence>
<evidence type="ECO:0000313" key="3">
    <source>
        <dbReference type="EMBL" id="KAH9323934.1"/>
    </source>
</evidence>
<name>A0AA38GHM4_TAXCH</name>
<dbReference type="InterPro" id="IPR018202">
    <property type="entry name" value="Ser_caboxypep_ser_AS"/>
</dbReference>
<organism evidence="3 4">
    <name type="scientific">Taxus chinensis</name>
    <name type="common">Chinese yew</name>
    <name type="synonym">Taxus wallichiana var. chinensis</name>
    <dbReference type="NCBI Taxonomy" id="29808"/>
    <lineage>
        <taxon>Eukaryota</taxon>
        <taxon>Viridiplantae</taxon>
        <taxon>Streptophyta</taxon>
        <taxon>Embryophyta</taxon>
        <taxon>Tracheophyta</taxon>
        <taxon>Spermatophyta</taxon>
        <taxon>Pinopsida</taxon>
        <taxon>Pinidae</taxon>
        <taxon>Conifers II</taxon>
        <taxon>Cupressales</taxon>
        <taxon>Taxaceae</taxon>
        <taxon>Taxus</taxon>
    </lineage>
</organism>
<dbReference type="AlphaFoldDB" id="A0AA38GHM4"/>
<dbReference type="OMA" id="WYYNYLQ"/>
<feature type="non-terminal residue" evidence="3">
    <location>
        <position position="363"/>
    </location>
</feature>
<gene>
    <name evidence="3" type="ORF">KI387_018573</name>
</gene>
<dbReference type="GO" id="GO:0004185">
    <property type="term" value="F:serine-type carboxypeptidase activity"/>
    <property type="evidence" value="ECO:0007669"/>
    <property type="project" value="UniProtKB-UniRule"/>
</dbReference>
<comment type="similarity">
    <text evidence="1 2">Belongs to the peptidase S10 family.</text>
</comment>
<dbReference type="PANTHER" id="PTHR11802:SF454">
    <property type="entry name" value="SERINE CARBOXYPEPTIDASE-LIKE 50"/>
    <property type="match status" value="1"/>
</dbReference>
<dbReference type="Gene3D" id="3.40.50.1820">
    <property type="entry name" value="alpha/beta hydrolase"/>
    <property type="match status" value="1"/>
</dbReference>
<keyword evidence="2" id="KW-0378">Hydrolase</keyword>
<dbReference type="InterPro" id="IPR001563">
    <property type="entry name" value="Peptidase_S10"/>
</dbReference>
<dbReference type="Proteomes" id="UP000824469">
    <property type="component" value="Unassembled WGS sequence"/>
</dbReference>
<dbReference type="PROSITE" id="PS00131">
    <property type="entry name" value="CARBOXYPEPT_SER_SER"/>
    <property type="match status" value="1"/>
</dbReference>
<dbReference type="EC" id="3.4.16.-" evidence="2"/>
<comment type="caution">
    <text evidence="3">The sequence shown here is derived from an EMBL/GenBank/DDBJ whole genome shotgun (WGS) entry which is preliminary data.</text>
</comment>
<dbReference type="EMBL" id="JAHRHJ020000003">
    <property type="protein sequence ID" value="KAH9323934.1"/>
    <property type="molecule type" value="Genomic_DNA"/>
</dbReference>
<dbReference type="SUPFAM" id="SSF53474">
    <property type="entry name" value="alpha/beta-Hydrolases"/>
    <property type="match status" value="1"/>
</dbReference>
<keyword evidence="4" id="KW-1185">Reference proteome</keyword>
<dbReference type="InterPro" id="IPR029058">
    <property type="entry name" value="AB_hydrolase_fold"/>
</dbReference>